<dbReference type="STRING" id="1666911.HLUCCA11_18410"/>
<organism evidence="1 2">
    <name type="scientific">Phormidesmis priestleyi Ana</name>
    <dbReference type="NCBI Taxonomy" id="1666911"/>
    <lineage>
        <taxon>Bacteria</taxon>
        <taxon>Bacillati</taxon>
        <taxon>Cyanobacteriota</taxon>
        <taxon>Cyanophyceae</taxon>
        <taxon>Leptolyngbyales</taxon>
        <taxon>Leptolyngbyaceae</taxon>
        <taxon>Phormidesmis</taxon>
    </lineage>
</organism>
<evidence type="ECO:0000313" key="2">
    <source>
        <dbReference type="Proteomes" id="UP000050465"/>
    </source>
</evidence>
<reference evidence="1 2" key="1">
    <citation type="submission" date="2015-09" db="EMBL/GenBank/DDBJ databases">
        <title>Identification and resolution of microdiversity through metagenomic sequencing of parallel consortia.</title>
        <authorList>
            <person name="Nelson W.C."/>
            <person name="Romine M.F."/>
            <person name="Lindemann S.R."/>
        </authorList>
    </citation>
    <scope>NUCLEOTIDE SEQUENCE [LARGE SCALE GENOMIC DNA]</scope>
    <source>
        <strain evidence="1">Ana</strain>
    </source>
</reference>
<sequence length="78" mass="8358">MLSLVEIAIPSPLALRGGWAAIAAVCASRGWADAVYAEGDSFGRLCVDRRFALAQPFKGIAIVLTTDDLPLLAWSKWP</sequence>
<dbReference type="Proteomes" id="UP000050465">
    <property type="component" value="Unassembled WGS sequence"/>
</dbReference>
<gene>
    <name evidence="1" type="ORF">HLUCCA11_18410</name>
</gene>
<proteinExistence type="predicted"/>
<dbReference type="EMBL" id="LJZR01000031">
    <property type="protein sequence ID" value="KPQ33500.1"/>
    <property type="molecule type" value="Genomic_DNA"/>
</dbReference>
<accession>A0A0P8BX49</accession>
<dbReference type="AlphaFoldDB" id="A0A0P8BX49"/>
<name>A0A0P8BX49_9CYAN</name>
<evidence type="ECO:0000313" key="1">
    <source>
        <dbReference type="EMBL" id="KPQ33500.1"/>
    </source>
</evidence>
<protein>
    <submittedName>
        <fullName evidence="1">Uncharacterized protein</fullName>
    </submittedName>
</protein>
<comment type="caution">
    <text evidence="1">The sequence shown here is derived from an EMBL/GenBank/DDBJ whole genome shotgun (WGS) entry which is preliminary data.</text>
</comment>